<protein>
    <submittedName>
        <fullName evidence="1">Uncharacterized protein</fullName>
    </submittedName>
</protein>
<comment type="caution">
    <text evidence="1">The sequence shown here is derived from an EMBL/GenBank/DDBJ whole genome shotgun (WGS) entry which is preliminary data.</text>
</comment>
<evidence type="ECO:0000313" key="2">
    <source>
        <dbReference type="Proteomes" id="UP001148737"/>
    </source>
</evidence>
<name>A0ACC1R1P5_9HYPO</name>
<evidence type="ECO:0000313" key="1">
    <source>
        <dbReference type="EMBL" id="KAJ3496248.1"/>
    </source>
</evidence>
<gene>
    <name evidence="1" type="ORF">NLG97_g2795</name>
</gene>
<reference evidence="1" key="1">
    <citation type="submission" date="2022-07" db="EMBL/GenBank/DDBJ databases">
        <title>Genome Sequence of Lecanicillium saksenae.</title>
        <authorList>
            <person name="Buettner E."/>
        </authorList>
    </citation>
    <scope>NUCLEOTIDE SEQUENCE</scope>
    <source>
        <strain evidence="1">VT-O1</strain>
    </source>
</reference>
<dbReference type="EMBL" id="JANAKD010000207">
    <property type="protein sequence ID" value="KAJ3496248.1"/>
    <property type="molecule type" value="Genomic_DNA"/>
</dbReference>
<sequence>MNPHRSERLVYTAFDAEKHDAFLFEMHNDPISWTNACSQIQVPMTRKFHQGVLHHHQSQLLFVIINRVVSKPSTQEGGVVDNASPAAEALEPIGKLVLELVDTTSYQHGNTELGMGIHKDFQGQGYGTEALNWVMDWAFNYANIHRLGLTVYEWNTVAYAVYKKVGFQEEGRKRESLYKTGRRWDEIIMGVLVHEWKVIRALDKAAT</sequence>
<accession>A0ACC1R1P5</accession>
<organism evidence="1 2">
    <name type="scientific">Lecanicillium saksenae</name>
    <dbReference type="NCBI Taxonomy" id="468837"/>
    <lineage>
        <taxon>Eukaryota</taxon>
        <taxon>Fungi</taxon>
        <taxon>Dikarya</taxon>
        <taxon>Ascomycota</taxon>
        <taxon>Pezizomycotina</taxon>
        <taxon>Sordariomycetes</taxon>
        <taxon>Hypocreomycetidae</taxon>
        <taxon>Hypocreales</taxon>
        <taxon>Cordycipitaceae</taxon>
        <taxon>Lecanicillium</taxon>
    </lineage>
</organism>
<dbReference type="Proteomes" id="UP001148737">
    <property type="component" value="Unassembled WGS sequence"/>
</dbReference>
<proteinExistence type="predicted"/>
<keyword evidence="2" id="KW-1185">Reference proteome</keyword>